<evidence type="ECO:0000313" key="3">
    <source>
        <dbReference type="Proteomes" id="UP000323242"/>
    </source>
</evidence>
<feature type="transmembrane region" description="Helical" evidence="1">
    <location>
        <begin position="244"/>
        <end position="267"/>
    </location>
</feature>
<feature type="transmembrane region" description="Helical" evidence="1">
    <location>
        <begin position="38"/>
        <end position="60"/>
    </location>
</feature>
<feature type="transmembrane region" description="Helical" evidence="1">
    <location>
        <begin position="121"/>
        <end position="146"/>
    </location>
</feature>
<dbReference type="Proteomes" id="UP000323242">
    <property type="component" value="Unassembled WGS sequence"/>
</dbReference>
<evidence type="ECO:0000256" key="1">
    <source>
        <dbReference type="SAM" id="Phobius"/>
    </source>
</evidence>
<feature type="transmembrane region" description="Helical" evidence="1">
    <location>
        <begin position="196"/>
        <end position="214"/>
    </location>
</feature>
<feature type="transmembrane region" description="Helical" evidence="1">
    <location>
        <begin position="166"/>
        <end position="189"/>
    </location>
</feature>
<gene>
    <name evidence="2" type="ORF">FY004_33550</name>
</gene>
<evidence type="ECO:0000313" key="2">
    <source>
        <dbReference type="EMBL" id="TYR49395.1"/>
    </source>
</evidence>
<keyword evidence="1" id="KW-0472">Membrane</keyword>
<accession>A0A5D4IB40</accession>
<keyword evidence="1" id="KW-0812">Transmembrane</keyword>
<evidence type="ECO:0008006" key="4">
    <source>
        <dbReference type="Google" id="ProtNLM"/>
    </source>
</evidence>
<comment type="caution">
    <text evidence="2">The sequence shown here is derived from an EMBL/GenBank/DDBJ whole genome shotgun (WGS) entry which is preliminary data.</text>
</comment>
<dbReference type="EMBL" id="VSZQ01000281">
    <property type="protein sequence ID" value="TYR49395.1"/>
    <property type="molecule type" value="Genomic_DNA"/>
</dbReference>
<sequence>MATDSATPVRTHVPPPHRLSFAGLVRSELIKLLTARSLVVLLIVTVLCTAGISIPVAMTAEAKAGQSAAEALPDFIDTTLLGMQLSILLVAVLSAVAGASDFGNGTIRVVFAAAPRRTPVLAAKLTVIAGVTTALITVTLLLTAVVSWLALTPGPLGTPLTSSMSLLSLAGAVIATVAVSVSAVSLGCLLRSSGKAIAAVLGLMIVVSIVLLAIPSRVLPPGFSDHVFGGAVTTLLGTADDTGAWAGAVVALVVWSAVFAAGAAASLRRRDA</sequence>
<dbReference type="RefSeq" id="WP_148904818.1">
    <property type="nucleotide sequence ID" value="NZ_VSZQ01000281.1"/>
</dbReference>
<protein>
    <recommendedName>
        <fullName evidence="4">ABC transporter permease subunit</fullName>
    </recommendedName>
</protein>
<name>A0A5D4IB40_9ACTN</name>
<reference evidence="2 3" key="1">
    <citation type="submission" date="2019-08" db="EMBL/GenBank/DDBJ databases">
        <title>Draft genome for granaticin producer strain Streptomyces parvus C05.</title>
        <authorList>
            <person name="Gonzalez-Pimentel J.L."/>
        </authorList>
    </citation>
    <scope>NUCLEOTIDE SEQUENCE [LARGE SCALE GENOMIC DNA]</scope>
    <source>
        <strain evidence="2 3">C05</strain>
    </source>
</reference>
<keyword evidence="1" id="KW-1133">Transmembrane helix</keyword>
<feature type="transmembrane region" description="Helical" evidence="1">
    <location>
        <begin position="80"/>
        <end position="100"/>
    </location>
</feature>
<dbReference type="AlphaFoldDB" id="A0A5D4IB40"/>
<organism evidence="2 3">
    <name type="scientific">Streptomyces parvus</name>
    <dbReference type="NCBI Taxonomy" id="66428"/>
    <lineage>
        <taxon>Bacteria</taxon>
        <taxon>Bacillati</taxon>
        <taxon>Actinomycetota</taxon>
        <taxon>Actinomycetes</taxon>
        <taxon>Kitasatosporales</taxon>
        <taxon>Streptomycetaceae</taxon>
        <taxon>Streptomyces</taxon>
    </lineage>
</organism>
<keyword evidence="3" id="KW-1185">Reference proteome</keyword>
<proteinExistence type="predicted"/>